<dbReference type="InterPro" id="IPR027417">
    <property type="entry name" value="P-loop_NTPase"/>
</dbReference>
<dbReference type="RefSeq" id="WP_039418552.1">
    <property type="nucleotide sequence ID" value="NZ_CP170252.1"/>
</dbReference>
<evidence type="ECO:0000313" key="2">
    <source>
        <dbReference type="EMBL" id="NEK74890.1"/>
    </source>
</evidence>
<dbReference type="Gene3D" id="3.40.50.300">
    <property type="entry name" value="P-loop containing nucleotide triphosphate hydrolases"/>
    <property type="match status" value="1"/>
</dbReference>
<gene>
    <name evidence="2" type="ORF">G3W62_19325</name>
</gene>
<dbReference type="EMBL" id="JAAGYV010000214">
    <property type="protein sequence ID" value="NEK74890.1"/>
    <property type="molecule type" value="Genomic_DNA"/>
</dbReference>
<dbReference type="AlphaFoldDB" id="A0A6B3KP16"/>
<name>A0A6B3KP16_XANEU</name>
<dbReference type="GO" id="GO:0005524">
    <property type="term" value="F:ATP binding"/>
    <property type="evidence" value="ECO:0007669"/>
    <property type="project" value="InterPro"/>
</dbReference>
<dbReference type="Pfam" id="PF06414">
    <property type="entry name" value="Zeta_toxin"/>
    <property type="match status" value="1"/>
</dbReference>
<organism evidence="2">
    <name type="scientific">Xanthomonas euvesicatoria</name>
    <dbReference type="NCBI Taxonomy" id="456327"/>
    <lineage>
        <taxon>Bacteria</taxon>
        <taxon>Pseudomonadati</taxon>
        <taxon>Pseudomonadota</taxon>
        <taxon>Gammaproteobacteria</taxon>
        <taxon>Lysobacterales</taxon>
        <taxon>Lysobacteraceae</taxon>
        <taxon>Xanthomonas</taxon>
    </lineage>
</organism>
<dbReference type="NCBIfam" id="NF041405">
    <property type="entry name" value="XopAJ"/>
    <property type="match status" value="1"/>
</dbReference>
<reference evidence="2" key="1">
    <citation type="submission" date="2019-11" db="EMBL/GenBank/DDBJ databases">
        <title>Genome-resolved metagenomics to study the prevalence of co-infection and intraspecific heterogeneity among plant pathogen metapopulations.</title>
        <authorList>
            <person name="Newberry E."/>
            <person name="Bhandari R."/>
            <person name="Kemble J."/>
            <person name="Sikora E."/>
            <person name="Potnis N."/>
        </authorList>
    </citation>
    <scope>NUCLEOTIDE SEQUENCE</scope>
    <source>
        <strain evidence="2">Xe_Pep_Tuscaloosa_18b</strain>
    </source>
</reference>
<proteinExistence type="predicted"/>
<sequence length="450" mass="48383">MGVRVAVRIATNVAESVGLYFLGLWTFFNIKNKIGIAGTAGLFTSHVPFDDAESKGVQAESSQAAPEYKFQTQLDNLPARPASSKSSNTTHAYVHASPPHSVPIAGASTAAVTHQQATQLKGTDELYGLGNLPSSGPGRWEYLANPENWHPERRKLHEKLLDEARSSALTLAESLERDGCQPTLFALRGNTATGKTRIATKKIPALAAALEKTGGKGCINPDVFKSSLAKSEAGAKIFSSAQVHNESCFLADHFEDGLRSQRTGSGAIASIVVDKRLARAYEIDSYIELAKETGRKVELCDIDAPLENSLTGVLQRKPEGEDPRPPYPVVSSGFVAVRSNRMSVIDRFIADPSLGNYRLFGTAEDGKKVMVASVMGGELSVEDADLYEKITSPQSSVTGDLADKIIDNELIDRLTNNIDDPERAGNTRAALEKYNGKSWSAALAAHSELI</sequence>
<protein>
    <submittedName>
        <fullName evidence="2">Avirulence protein</fullName>
    </submittedName>
</protein>
<accession>A0A6B3KP16</accession>
<dbReference type="GO" id="GO:0016301">
    <property type="term" value="F:kinase activity"/>
    <property type="evidence" value="ECO:0007669"/>
    <property type="project" value="InterPro"/>
</dbReference>
<evidence type="ECO:0000259" key="1">
    <source>
        <dbReference type="Pfam" id="PF06414"/>
    </source>
</evidence>
<comment type="caution">
    <text evidence="2">The sequence shown here is derived from an EMBL/GenBank/DDBJ whole genome shotgun (WGS) entry which is preliminary data.</text>
</comment>
<dbReference type="InterPro" id="IPR010488">
    <property type="entry name" value="Zeta_toxin_domain"/>
</dbReference>
<feature type="domain" description="Zeta toxin" evidence="1">
    <location>
        <begin position="178"/>
        <end position="320"/>
    </location>
</feature>
<dbReference type="CDD" id="cd21417">
    <property type="entry name" value="AvrRxo1"/>
    <property type="match status" value="1"/>
</dbReference>